<dbReference type="Proteomes" id="UP000032434">
    <property type="component" value="Chromosome 1"/>
</dbReference>
<comment type="catalytic activity">
    <reaction evidence="3">
        <text>N-acetyl-D-muramate 6-phosphate + H2O = N-acetyl-D-glucosamine 6-phosphate + (R)-lactate</text>
        <dbReference type="Rhea" id="RHEA:26410"/>
        <dbReference type="ChEBI" id="CHEBI:15377"/>
        <dbReference type="ChEBI" id="CHEBI:16004"/>
        <dbReference type="ChEBI" id="CHEBI:57513"/>
        <dbReference type="ChEBI" id="CHEBI:58722"/>
        <dbReference type="EC" id="4.2.1.126"/>
    </reaction>
</comment>
<dbReference type="FunCoup" id="A0A061AI46">
    <property type="interactions" value="51"/>
</dbReference>
<dbReference type="GO" id="GO:0016803">
    <property type="term" value="F:ether hydrolase activity"/>
    <property type="evidence" value="ECO:0007669"/>
    <property type="project" value="TreeGrafter"/>
</dbReference>
<accession>A0A061AI46</accession>
<organism evidence="5 6">
    <name type="scientific">Acholeplasma oculi</name>
    <dbReference type="NCBI Taxonomy" id="35623"/>
    <lineage>
        <taxon>Bacteria</taxon>
        <taxon>Bacillati</taxon>
        <taxon>Mycoplasmatota</taxon>
        <taxon>Mollicutes</taxon>
        <taxon>Acholeplasmatales</taxon>
        <taxon>Acholeplasmataceae</taxon>
        <taxon>Acholeplasma</taxon>
    </lineage>
</organism>
<dbReference type="SUPFAM" id="SSF53697">
    <property type="entry name" value="SIS domain"/>
    <property type="match status" value="1"/>
</dbReference>
<dbReference type="PATRIC" id="fig|35623.3.peg.1178"/>
<keyword evidence="1 3" id="KW-0456">Lyase</keyword>
<evidence type="ECO:0000256" key="2">
    <source>
        <dbReference type="ARBA" id="ARBA00023277"/>
    </source>
</evidence>
<comment type="subunit">
    <text evidence="3">Homodimer.</text>
</comment>
<dbReference type="InterPro" id="IPR005488">
    <property type="entry name" value="Etherase_MurQ"/>
</dbReference>
<dbReference type="PROSITE" id="PS51464">
    <property type="entry name" value="SIS"/>
    <property type="match status" value="1"/>
</dbReference>
<dbReference type="EC" id="4.2.1.126" evidence="3"/>
<feature type="domain" description="SIS" evidence="4">
    <location>
        <begin position="56"/>
        <end position="219"/>
    </location>
</feature>
<dbReference type="PANTHER" id="PTHR10088">
    <property type="entry name" value="GLUCOKINASE REGULATORY PROTEIN"/>
    <property type="match status" value="1"/>
</dbReference>
<dbReference type="PROSITE" id="PS01272">
    <property type="entry name" value="GCKR"/>
    <property type="match status" value="1"/>
</dbReference>
<dbReference type="InParanoid" id="A0A061AI46"/>
<comment type="pathway">
    <text evidence="3">Amino-sugar metabolism; N-acetylmuramate degradation.</text>
</comment>
<dbReference type="NCBIfam" id="NF003915">
    <property type="entry name" value="PRK05441.1"/>
    <property type="match status" value="1"/>
</dbReference>
<evidence type="ECO:0000313" key="6">
    <source>
        <dbReference type="Proteomes" id="UP000032434"/>
    </source>
</evidence>
<dbReference type="CDD" id="cd05007">
    <property type="entry name" value="SIS_Etherase"/>
    <property type="match status" value="1"/>
</dbReference>
<dbReference type="NCBIfam" id="NF009222">
    <property type="entry name" value="PRK12570.1"/>
    <property type="match status" value="1"/>
</dbReference>
<dbReference type="Pfam" id="PF22645">
    <property type="entry name" value="GKRP_SIS_N"/>
    <property type="match status" value="1"/>
</dbReference>
<dbReference type="AlphaFoldDB" id="A0A061AI46"/>
<dbReference type="Gene3D" id="1.10.8.1080">
    <property type="match status" value="1"/>
</dbReference>
<dbReference type="KEGG" id="aoc:Aocu_11780"/>
<comment type="function">
    <text evidence="3">Specifically catalyzes the cleavage of the D-lactyl ether substituent of MurNAc 6-phosphate, producing GlcNAc 6-phosphate and D-lactate.</text>
</comment>
<dbReference type="STRING" id="35623.Aocu_11780"/>
<evidence type="ECO:0000256" key="3">
    <source>
        <dbReference type="HAMAP-Rule" id="MF_00068"/>
    </source>
</evidence>
<dbReference type="GO" id="GO:0097173">
    <property type="term" value="P:N-acetylmuramic acid catabolic process"/>
    <property type="evidence" value="ECO:0007669"/>
    <property type="project" value="UniProtKB-UniPathway"/>
</dbReference>
<sequence length="301" mass="32359">MVDIKSISTEQRNKLTKNLDVSSTVEILKMFNNEDKNVPLVIEKVIDKIALAVDSVTNCLANGGRLFYIGAGTSGRLGVLDASECVPTFGVSSDMVIGIIAGGDVALRHPVEGAEDDELAAKNDLMKYQLSANDFVIGIAASGRTPYVVAGLKYAKSIGAKTASITTSHNAPVSKVVDFPIEAVTGPEPLTGSTRMKSGTAQKLILNMISTTAMVKLGKVYENLMIDIQMSNKKLESRAVSIVVEVTGVDDNVAQAHLDKYKSVKHAIFAIISKIDDAKEIKRILDLYNGNIREALRHNIL</sequence>
<dbReference type="EMBL" id="LK028559">
    <property type="protein sequence ID" value="CDR31251.1"/>
    <property type="molecule type" value="Genomic_DNA"/>
</dbReference>
<dbReference type="FunFam" id="3.40.50.10490:FF:000014">
    <property type="entry name" value="N-acetylmuramic acid 6-phosphate etherase"/>
    <property type="match status" value="1"/>
</dbReference>
<dbReference type="InterPro" id="IPR001347">
    <property type="entry name" value="SIS_dom"/>
</dbReference>
<dbReference type="InterPro" id="IPR046348">
    <property type="entry name" value="SIS_dom_sf"/>
</dbReference>
<feature type="active site" description="Proton donor" evidence="3">
    <location>
        <position position="84"/>
    </location>
</feature>
<gene>
    <name evidence="3 5" type="primary">murQ</name>
    <name evidence="5" type="ORF">Aocu_11780</name>
</gene>
<evidence type="ECO:0000256" key="1">
    <source>
        <dbReference type="ARBA" id="ARBA00023239"/>
    </source>
</evidence>
<dbReference type="GO" id="GO:0046348">
    <property type="term" value="P:amino sugar catabolic process"/>
    <property type="evidence" value="ECO:0007669"/>
    <property type="project" value="InterPro"/>
</dbReference>
<dbReference type="Gene3D" id="3.40.50.10490">
    <property type="entry name" value="Glucose-6-phosphate isomerase like protein, domain 1"/>
    <property type="match status" value="1"/>
</dbReference>
<dbReference type="GO" id="GO:0097367">
    <property type="term" value="F:carbohydrate derivative binding"/>
    <property type="evidence" value="ECO:0007669"/>
    <property type="project" value="InterPro"/>
</dbReference>
<reference evidence="6" key="1">
    <citation type="submission" date="2014-05" db="EMBL/GenBank/DDBJ databases">
        <authorList>
            <person name="Kube M."/>
        </authorList>
    </citation>
    <scope>NUCLEOTIDE SEQUENCE [LARGE SCALE GENOMIC DNA]</scope>
</reference>
<keyword evidence="6" id="KW-1185">Reference proteome</keyword>
<protein>
    <recommendedName>
        <fullName evidence="3">N-acetylmuramic acid 6-phosphate etherase</fullName>
        <shortName evidence="3">MurNAc-6-P etherase</shortName>
        <ecNumber evidence="3">4.2.1.126</ecNumber>
    </recommendedName>
    <alternativeName>
        <fullName evidence="3">N-acetylmuramic acid 6-phosphate hydrolase</fullName>
    </alternativeName>
    <alternativeName>
        <fullName evidence="3">N-acetylmuramic acid 6-phosphate lyase</fullName>
    </alternativeName>
</protein>
<dbReference type="GO" id="GO:0016835">
    <property type="term" value="F:carbon-oxygen lyase activity"/>
    <property type="evidence" value="ECO:0007669"/>
    <property type="project" value="UniProtKB-UniRule"/>
</dbReference>
<dbReference type="InterPro" id="IPR005486">
    <property type="entry name" value="Glucokinase_regulatory_CS"/>
</dbReference>
<comment type="miscellaneous">
    <text evidence="3">A lyase-type mechanism (elimination/hydration) is suggested for the cleavage of the lactyl ether bond of MurNAc 6-phosphate, with the formation of an alpha,beta-unsaturated aldehyde intermediate with (E)-stereochemistry, followed by the syn addition of water to give product.</text>
</comment>
<proteinExistence type="inferred from homology"/>
<evidence type="ECO:0000313" key="5">
    <source>
        <dbReference type="EMBL" id="CDR31251.1"/>
    </source>
</evidence>
<feature type="active site" evidence="3">
    <location>
        <position position="115"/>
    </location>
</feature>
<dbReference type="HAMAP" id="MF_00068">
    <property type="entry name" value="MurQ"/>
    <property type="match status" value="1"/>
</dbReference>
<dbReference type="OrthoDB" id="9813395at2"/>
<name>A0A061AI46_9MOLU</name>
<dbReference type="HOGENOM" id="CLU_049049_1_1_14"/>
<comment type="similarity">
    <text evidence="3">Belongs to the GCKR-like family. MurNAc-6-P etherase subfamily.</text>
</comment>
<dbReference type="PANTHER" id="PTHR10088:SF4">
    <property type="entry name" value="GLUCOKINASE REGULATORY PROTEIN"/>
    <property type="match status" value="1"/>
</dbReference>
<evidence type="ECO:0000259" key="4">
    <source>
        <dbReference type="PROSITE" id="PS51464"/>
    </source>
</evidence>
<dbReference type="InterPro" id="IPR040190">
    <property type="entry name" value="MURQ/GCKR"/>
</dbReference>
<dbReference type="RefSeq" id="WP_045749689.1">
    <property type="nucleotide sequence ID" value="NZ_FUZK01000001.1"/>
</dbReference>
<dbReference type="GO" id="GO:0009254">
    <property type="term" value="P:peptidoglycan turnover"/>
    <property type="evidence" value="ECO:0007669"/>
    <property type="project" value="TreeGrafter"/>
</dbReference>
<dbReference type="NCBIfam" id="TIGR00274">
    <property type="entry name" value="N-acetylmuramic acid 6-phosphate etherase"/>
    <property type="match status" value="1"/>
</dbReference>
<keyword evidence="2 3" id="KW-0119">Carbohydrate metabolism</keyword>
<dbReference type="UniPathway" id="UPA00342"/>